<gene>
    <name evidence="1" type="ORF">PI95_024075</name>
</gene>
<evidence type="ECO:0000313" key="2">
    <source>
        <dbReference type="Proteomes" id="UP000031549"/>
    </source>
</evidence>
<organism evidence="1 2">
    <name type="scientific">Hassallia byssoidea VB512170</name>
    <dbReference type="NCBI Taxonomy" id="1304833"/>
    <lineage>
        <taxon>Bacteria</taxon>
        <taxon>Bacillati</taxon>
        <taxon>Cyanobacteriota</taxon>
        <taxon>Cyanophyceae</taxon>
        <taxon>Nostocales</taxon>
        <taxon>Tolypothrichaceae</taxon>
        <taxon>Hassallia</taxon>
    </lineage>
</organism>
<sequence length="58" mass="6799">MIIAQVAIASTKNSRVTTYNYRKHRYLVGDYSVCLLGIQQQFLTAKRALQKRFRMFSL</sequence>
<evidence type="ECO:0000313" key="1">
    <source>
        <dbReference type="EMBL" id="NEU75550.1"/>
    </source>
</evidence>
<keyword evidence="2" id="KW-1185">Reference proteome</keyword>
<proteinExistence type="predicted"/>
<comment type="caution">
    <text evidence="1">The sequence shown here is derived from an EMBL/GenBank/DDBJ whole genome shotgun (WGS) entry which is preliminary data.</text>
</comment>
<dbReference type="Proteomes" id="UP000031549">
    <property type="component" value="Unassembled WGS sequence"/>
</dbReference>
<dbReference type="RefSeq" id="WP_163519145.1">
    <property type="nucleotide sequence ID" value="NZ_JTCM02000073.1"/>
</dbReference>
<reference evidence="1 2" key="1">
    <citation type="journal article" date="2015" name="Genome Announc.">
        <title>Draft Genome Sequence of Cyanobacterium Hassallia byssoidea Strain VB512170, Isolated from Monuments in India.</title>
        <authorList>
            <person name="Singh D."/>
            <person name="Chandrababunaidu M.M."/>
            <person name="Panda A."/>
            <person name="Sen D."/>
            <person name="Bhattacharyya S."/>
            <person name="Adhikary S.P."/>
            <person name="Tripathy S."/>
        </authorList>
    </citation>
    <scope>NUCLEOTIDE SEQUENCE [LARGE SCALE GENOMIC DNA]</scope>
    <source>
        <strain evidence="1 2">VB512170</strain>
    </source>
</reference>
<dbReference type="EMBL" id="JTCM02000073">
    <property type="protein sequence ID" value="NEU75550.1"/>
    <property type="molecule type" value="Genomic_DNA"/>
</dbReference>
<name>A0A846HFX7_9CYAN</name>
<dbReference type="AlphaFoldDB" id="A0A846HFX7"/>
<protein>
    <submittedName>
        <fullName evidence="1">Uncharacterized protein</fullName>
    </submittedName>
</protein>
<accession>A0A846HFX7</accession>